<keyword evidence="2" id="KW-1185">Reference proteome</keyword>
<dbReference type="RefSeq" id="WP_249905043.1">
    <property type="nucleotide sequence ID" value="NZ_JAMGBA010000003.1"/>
</dbReference>
<comment type="caution">
    <text evidence="1">The sequence shown here is derived from an EMBL/GenBank/DDBJ whole genome shotgun (WGS) entry which is preliminary data.</text>
</comment>
<name>A0ABT0RX39_9SPHN</name>
<gene>
    <name evidence="1" type="ORF">LZ496_12445</name>
</gene>
<dbReference type="EMBL" id="JAMGBA010000003">
    <property type="protein sequence ID" value="MCL6699589.1"/>
    <property type="molecule type" value="Genomic_DNA"/>
</dbReference>
<sequence>MLMMGLALALFAQAAPAPPGNEQIRGSVTLPNLEGVPADDKGQHLKIASFTWGNGATADAPPAEGSVVVKVEYPWTACKVGANYPSLALSGGGKRYVVEDVTVSKCGKKAESATFDYKKVTVSAWEPTKKE</sequence>
<accession>A0ABT0RX39</accession>
<organism evidence="1 2">
    <name type="scientific">Sphingomonas caseinilyticus</name>
    <dbReference type="NCBI Taxonomy" id="2908205"/>
    <lineage>
        <taxon>Bacteria</taxon>
        <taxon>Pseudomonadati</taxon>
        <taxon>Pseudomonadota</taxon>
        <taxon>Alphaproteobacteria</taxon>
        <taxon>Sphingomonadales</taxon>
        <taxon>Sphingomonadaceae</taxon>
        <taxon>Sphingomonas</taxon>
    </lineage>
</organism>
<dbReference type="Proteomes" id="UP001203410">
    <property type="component" value="Unassembled WGS sequence"/>
</dbReference>
<evidence type="ECO:0000313" key="1">
    <source>
        <dbReference type="EMBL" id="MCL6699589.1"/>
    </source>
</evidence>
<reference evidence="1 2" key="1">
    <citation type="submission" date="2022-05" db="EMBL/GenBank/DDBJ databases">
        <authorList>
            <person name="Jo J.-H."/>
            <person name="Im W.-T."/>
        </authorList>
    </citation>
    <scope>NUCLEOTIDE SEQUENCE [LARGE SCALE GENOMIC DNA]</scope>
    <source>
        <strain evidence="1 2">NSE70-1</strain>
    </source>
</reference>
<evidence type="ECO:0000313" key="2">
    <source>
        <dbReference type="Proteomes" id="UP001203410"/>
    </source>
</evidence>
<protein>
    <submittedName>
        <fullName evidence="1">Uncharacterized protein</fullName>
    </submittedName>
</protein>
<proteinExistence type="predicted"/>